<evidence type="ECO:0000313" key="1">
    <source>
        <dbReference type="EMBL" id="ACL43526.1"/>
    </source>
</evidence>
<sequence length="287" mass="32858">MTVQRISINFKKRLDRRVLLPHMPISLQKGIAAAQEQHYEELYEPEADSNVVLEDTVIEILSLFQNESQGWSQLRSVWMALIFAVVVEPTISYYQPHNLTPQKIIDRLVNWLLKDLAKNLDVKQESNPAFQNEETISINAEKLFTEKPISSFQVLSEALDVYAAALKTLEPNHSLESLLDILDDCLEGYAIFPGSAGRRELFDWWLLDVVPSSWYFIPPDSVDFLDELKNRDGVNYSAAGLGKLEKASSWIWSRFINRSDKSINAENGFVHPFALEELNIFLEELAK</sequence>
<accession>B8HLN8</accession>
<gene>
    <name evidence="1" type="ordered locus">Cyan7425_1143</name>
</gene>
<dbReference type="AlphaFoldDB" id="B8HLN8"/>
<name>B8HLN8_CYAP4</name>
<dbReference type="KEGG" id="cyn:Cyan7425_1143"/>
<dbReference type="eggNOG" id="ENOG5031K62">
    <property type="taxonomic scope" value="Bacteria"/>
</dbReference>
<reference evidence="1" key="1">
    <citation type="submission" date="2009-01" db="EMBL/GenBank/DDBJ databases">
        <title>Complete sequence of chromosome Cyanothece sp. PCC 7425.</title>
        <authorList>
            <consortium name="US DOE Joint Genome Institute"/>
            <person name="Lucas S."/>
            <person name="Copeland A."/>
            <person name="Lapidus A."/>
            <person name="Glavina del Rio T."/>
            <person name="Dalin E."/>
            <person name="Tice H."/>
            <person name="Bruce D."/>
            <person name="Goodwin L."/>
            <person name="Pitluck S."/>
            <person name="Sims D."/>
            <person name="Meineke L."/>
            <person name="Brettin T."/>
            <person name="Detter J.C."/>
            <person name="Han C."/>
            <person name="Larimer F."/>
            <person name="Land M."/>
            <person name="Hauser L."/>
            <person name="Kyrpides N."/>
            <person name="Ovchinnikova G."/>
            <person name="Liberton M."/>
            <person name="Stoeckel J."/>
            <person name="Banerjee A."/>
            <person name="Singh A."/>
            <person name="Page L."/>
            <person name="Sato H."/>
            <person name="Zhao L."/>
            <person name="Sherman L."/>
            <person name="Pakrasi H."/>
            <person name="Richardson P."/>
        </authorList>
    </citation>
    <scope>NUCLEOTIDE SEQUENCE</scope>
    <source>
        <strain evidence="1">PCC 7425</strain>
    </source>
</reference>
<dbReference type="STRING" id="395961.Cyan7425_1143"/>
<dbReference type="EMBL" id="CP001344">
    <property type="protein sequence ID" value="ACL43526.1"/>
    <property type="molecule type" value="Genomic_DNA"/>
</dbReference>
<organism evidence="1">
    <name type="scientific">Cyanothece sp. (strain PCC 7425 / ATCC 29141)</name>
    <dbReference type="NCBI Taxonomy" id="395961"/>
    <lineage>
        <taxon>Bacteria</taxon>
        <taxon>Bacillati</taxon>
        <taxon>Cyanobacteriota</taxon>
        <taxon>Cyanophyceae</taxon>
        <taxon>Gomontiellales</taxon>
        <taxon>Cyanothecaceae</taxon>
        <taxon>Cyanothece</taxon>
    </lineage>
</organism>
<protein>
    <submittedName>
        <fullName evidence="1">Uncharacterized protein</fullName>
    </submittedName>
</protein>
<dbReference type="HOGENOM" id="CLU_1089228_0_0_3"/>
<proteinExistence type="predicted"/>